<feature type="transmembrane region" description="Helical" evidence="2">
    <location>
        <begin position="350"/>
        <end position="371"/>
    </location>
</feature>
<evidence type="ECO:0000256" key="3">
    <source>
        <dbReference type="SAM" id="SignalP"/>
    </source>
</evidence>
<feature type="transmembrane region" description="Helical" evidence="2">
    <location>
        <begin position="383"/>
        <end position="403"/>
    </location>
</feature>
<dbReference type="Proteomes" id="UP000195455">
    <property type="component" value="Unassembled WGS sequence"/>
</dbReference>
<dbReference type="PROSITE" id="PS51257">
    <property type="entry name" value="PROKAR_LIPOPROTEIN"/>
    <property type="match status" value="1"/>
</dbReference>
<dbReference type="Pfam" id="PF16927">
    <property type="entry name" value="HisKA_7TM"/>
    <property type="match status" value="1"/>
</dbReference>
<reference evidence="6" key="1">
    <citation type="submission" date="2017-04" db="EMBL/GenBank/DDBJ databases">
        <title>Function of individual gut microbiota members based on whole genome sequencing of pure cultures obtained from chicken caecum.</title>
        <authorList>
            <person name="Medvecky M."/>
            <person name="Cejkova D."/>
            <person name="Polansky O."/>
            <person name="Karasova D."/>
            <person name="Kubasova T."/>
            <person name="Cizek A."/>
            <person name="Rychlik I."/>
        </authorList>
    </citation>
    <scope>NUCLEOTIDE SEQUENCE [LARGE SCALE GENOMIC DNA]</scope>
    <source>
        <strain evidence="6">An75</strain>
    </source>
</reference>
<name>A0A1Y3TWJ2_9FIRM</name>
<organism evidence="5 6">
    <name type="scientific">Anaerotignum lactatifermentans</name>
    <dbReference type="NCBI Taxonomy" id="160404"/>
    <lineage>
        <taxon>Bacteria</taxon>
        <taxon>Bacillati</taxon>
        <taxon>Bacillota</taxon>
        <taxon>Clostridia</taxon>
        <taxon>Lachnospirales</taxon>
        <taxon>Anaerotignaceae</taxon>
        <taxon>Anaerotignum</taxon>
    </lineage>
</organism>
<feature type="transmembrane region" description="Helical" evidence="2">
    <location>
        <begin position="317"/>
        <end position="338"/>
    </location>
</feature>
<proteinExistence type="predicted"/>
<feature type="transmembrane region" description="Helical" evidence="2">
    <location>
        <begin position="481"/>
        <end position="501"/>
    </location>
</feature>
<dbReference type="AlphaFoldDB" id="A0A1Y3TWJ2"/>
<feature type="chain" id="PRO_5013322762" description="Histidine kinase N-terminal 7TM region domain-containing protein" evidence="3">
    <location>
        <begin position="21"/>
        <end position="807"/>
    </location>
</feature>
<evidence type="ECO:0000256" key="1">
    <source>
        <dbReference type="SAM" id="Coils"/>
    </source>
</evidence>
<feature type="signal peptide" evidence="3">
    <location>
        <begin position="1"/>
        <end position="20"/>
    </location>
</feature>
<dbReference type="SUPFAM" id="SSF53850">
    <property type="entry name" value="Periplasmic binding protein-like II"/>
    <property type="match status" value="1"/>
</dbReference>
<dbReference type="EMBL" id="NFHM01000028">
    <property type="protein sequence ID" value="OUN40831.1"/>
    <property type="molecule type" value="Genomic_DNA"/>
</dbReference>
<evidence type="ECO:0000313" key="6">
    <source>
        <dbReference type="Proteomes" id="UP000195455"/>
    </source>
</evidence>
<feature type="domain" description="Histidine kinase N-terminal 7TM region" evidence="4">
    <location>
        <begin position="290"/>
        <end position="497"/>
    </location>
</feature>
<sequence length="807" mass="91742">MKIRSLTFFLTWCFLFTGCASVNTNRYLISDAEGSEDYTKTLQTYLSEYEMRESTDSLYAETASGNAVACLDVQAIPAMERGVGRYWYPHVLCTVVIAVDRTQTDASITGWNSLLEIPDTVGVASTSVIWNMLVMGALSYGLNPKDPNKQKALDFLEGLSQNGRFELENMEAPVLLCMDYEAAAWNQNGGNYEIIVPMEGTLSFRMGLLSDVPLTLEHGLDQALLSAGLPLVTGERPQGFPKDYRSTRMLEEEDYDWFLKIAGNSSSDLRRQVFHTRLYTTADLKEHILSAIFVIAAILLWKGTVSNRMIRRDVQQVVSVMGWLMVGWLLLRLFKYQLAQDTVLCRMCWYGYYVFQLALPVALLYLTAILNKKEREGRLLRPLWPPFIVYVLSVLLVMTNDLHQLVFFFDPYGNWNSNYGYGFGYWIITGVSFLFFLLAIGKLIYNGRMSSHWGGKVFPIMFCAGLIAYVIAYILRVPLAWESDLTICICIFSILFLETVLQTGLIPVNTQYQKLFVSAPIGLVLLDESGHTVLSSCGAPPVSQSIWKRLLMDIDHPLLRNHDIELHAVPIHGGMAVWQENLSTLNRIRQEIQDVQIRLEAANALLREEEAVKKRLLTVETKRTLFEHLDRDMERRIMSLTNLISELPEAENKRELTAYITLCLCHIKRRCNLFFLARQGESLLGDELGIYLDELTELARYAGLQMLIRCVQKEMIEIRRAALCYDFAFETISWALRTNASPLMGYLETERNCLVFRFLPGSDPGQWRFSEELMTTVSALNGQIVRKDLDDAVGICMTLPMGGENFG</sequence>
<gene>
    <name evidence="5" type="ORF">B5G26_13665</name>
</gene>
<keyword evidence="2" id="KW-0812">Transmembrane</keyword>
<feature type="transmembrane region" description="Helical" evidence="2">
    <location>
        <begin position="287"/>
        <end position="305"/>
    </location>
</feature>
<evidence type="ECO:0000256" key="2">
    <source>
        <dbReference type="SAM" id="Phobius"/>
    </source>
</evidence>
<feature type="coiled-coil region" evidence="1">
    <location>
        <begin position="585"/>
        <end position="612"/>
    </location>
</feature>
<keyword evidence="2" id="KW-1133">Transmembrane helix</keyword>
<keyword evidence="3" id="KW-0732">Signal</keyword>
<accession>A0A1Y3TWJ2</accession>
<evidence type="ECO:0000313" key="5">
    <source>
        <dbReference type="EMBL" id="OUN40831.1"/>
    </source>
</evidence>
<protein>
    <recommendedName>
        <fullName evidence="4">Histidine kinase N-terminal 7TM region domain-containing protein</fullName>
    </recommendedName>
</protein>
<evidence type="ECO:0000259" key="4">
    <source>
        <dbReference type="Pfam" id="PF16927"/>
    </source>
</evidence>
<keyword evidence="2" id="KW-0472">Membrane</keyword>
<feature type="transmembrane region" description="Helical" evidence="2">
    <location>
        <begin position="457"/>
        <end position="475"/>
    </location>
</feature>
<dbReference type="InterPro" id="IPR031621">
    <property type="entry name" value="HisKA_7TM"/>
</dbReference>
<feature type="transmembrane region" description="Helical" evidence="2">
    <location>
        <begin position="423"/>
        <end position="445"/>
    </location>
</feature>
<comment type="caution">
    <text evidence="5">The sequence shown here is derived from an EMBL/GenBank/DDBJ whole genome shotgun (WGS) entry which is preliminary data.</text>
</comment>
<keyword evidence="1" id="KW-0175">Coiled coil</keyword>